<gene>
    <name evidence="2" type="ORF">GCM10009560_32740</name>
</gene>
<accession>A0ABN1PKQ7</accession>
<name>A0ABN1PKQ7_9ACTN</name>
<keyword evidence="1" id="KW-0812">Transmembrane</keyword>
<proteinExistence type="predicted"/>
<organism evidence="2 3">
    <name type="scientific">Nonomuraea longicatena</name>
    <dbReference type="NCBI Taxonomy" id="83682"/>
    <lineage>
        <taxon>Bacteria</taxon>
        <taxon>Bacillati</taxon>
        <taxon>Actinomycetota</taxon>
        <taxon>Actinomycetes</taxon>
        <taxon>Streptosporangiales</taxon>
        <taxon>Streptosporangiaceae</taxon>
        <taxon>Nonomuraea</taxon>
    </lineage>
</organism>
<feature type="transmembrane region" description="Helical" evidence="1">
    <location>
        <begin position="827"/>
        <end position="849"/>
    </location>
</feature>
<feature type="transmembrane region" description="Helical" evidence="1">
    <location>
        <begin position="733"/>
        <end position="758"/>
    </location>
</feature>
<protein>
    <submittedName>
        <fullName evidence="2">FtsX-like permease family protein</fullName>
    </submittedName>
</protein>
<feature type="transmembrane region" description="Helical" evidence="1">
    <location>
        <begin position="432"/>
        <end position="450"/>
    </location>
</feature>
<evidence type="ECO:0000313" key="2">
    <source>
        <dbReference type="EMBL" id="GAA0929129.1"/>
    </source>
</evidence>
<feature type="transmembrane region" description="Helical" evidence="1">
    <location>
        <begin position="310"/>
        <end position="334"/>
    </location>
</feature>
<dbReference type="Proteomes" id="UP001501578">
    <property type="component" value="Unassembled WGS sequence"/>
</dbReference>
<feature type="transmembrane region" description="Helical" evidence="1">
    <location>
        <begin position="389"/>
        <end position="411"/>
    </location>
</feature>
<keyword evidence="1" id="KW-1133">Transmembrane helix</keyword>
<evidence type="ECO:0000313" key="3">
    <source>
        <dbReference type="Proteomes" id="UP001501578"/>
    </source>
</evidence>
<sequence length="867" mass="90296">MPLARMHVGALVVLSLLTLTTSLLVAGLPRTMQGAFDLALEKELAAAAGQQADLAVRYEPSSDPASRLTDPAAFATVDATLRGRLPDLLKRVLAPPGRGGAHMSAKTWDTPVAGTGGTRYVNLAWMSDSGQHVEWVAGRAPDALLTSEHEGRRIPLFEIGVVEDAVAKLGLEIGTTKVIGESDYNAVRVVGVFRPKNPGSPWWTHHPEVRDVDVVQPPGGGGQQFYTTALLPDAGLRALGPGRKLAYSWILPADPPVAAEHDPLRLRESVAEFGRAVSLVSDHARVFRTDSALSGLLTAFTGKIATARTVIYLVLGGLMVVALGVIALAAQLAIGRMDRALSLMRARGASLGRVTLTGTFVIGLAAVPATLAGYALAYLVPGPLTTAVHLGPVLLAVVTLAFTALRVAAAHRTPLSERRDDVVASRPSPKRVTLEVLVVVLALVGAYLMRTRGLTTAVEEQGEDPFLLLVPVALTVAAALVTLRVYPYPLRLLVRVAARTRPAVPFLGLTRAARAGSFTVLAILVLLPALAVAVFSSVVSGGLSATQDLASWQRAGAPARLQVTTEFPAEAVERVRRVPGVTDVVPVQTGRVQIGHTSERAEIVAVDLARWQNLLAGTPITLPAPPAGAGVPALYSPALKGRGTLEIGWNVRMTLTESGGVGALPGLFTGQKFIVVPLDANRRVAPNVLLLGGDIDLGAVTAAIGTADVFAVGQAEELSRIADDPLAAAITRVLGVSTVALGAYALVSVVISLVVGAADRARAVSFLRTLGLSGRQAQALTLLEISPMIVMTALVGLALGLGLPSALGPGVNLSRYAGNITISDYELHLLPAVLLAAGLAAVTLLGAYAHTALSRRRSLGSVLRVSD</sequence>
<feature type="transmembrane region" description="Helical" evidence="1">
    <location>
        <begin position="354"/>
        <end position="377"/>
    </location>
</feature>
<reference evidence="2 3" key="1">
    <citation type="journal article" date="2019" name="Int. J. Syst. Evol. Microbiol.">
        <title>The Global Catalogue of Microorganisms (GCM) 10K type strain sequencing project: providing services to taxonomists for standard genome sequencing and annotation.</title>
        <authorList>
            <consortium name="The Broad Institute Genomics Platform"/>
            <consortium name="The Broad Institute Genome Sequencing Center for Infectious Disease"/>
            <person name="Wu L."/>
            <person name="Ma J."/>
        </authorList>
    </citation>
    <scope>NUCLEOTIDE SEQUENCE [LARGE SCALE GENOMIC DNA]</scope>
    <source>
        <strain evidence="2 3">JCM 11136</strain>
    </source>
</reference>
<comment type="caution">
    <text evidence="2">The sequence shown here is derived from an EMBL/GenBank/DDBJ whole genome shotgun (WGS) entry which is preliminary data.</text>
</comment>
<keyword evidence="3" id="KW-1185">Reference proteome</keyword>
<keyword evidence="1" id="KW-0472">Membrane</keyword>
<evidence type="ECO:0000256" key="1">
    <source>
        <dbReference type="SAM" id="Phobius"/>
    </source>
</evidence>
<feature type="transmembrane region" description="Helical" evidence="1">
    <location>
        <begin position="466"/>
        <end position="486"/>
    </location>
</feature>
<dbReference type="EMBL" id="BAAAHQ010000015">
    <property type="protein sequence ID" value="GAA0929129.1"/>
    <property type="molecule type" value="Genomic_DNA"/>
</dbReference>
<feature type="transmembrane region" description="Helical" evidence="1">
    <location>
        <begin position="518"/>
        <end position="539"/>
    </location>
</feature>
<feature type="transmembrane region" description="Helical" evidence="1">
    <location>
        <begin position="779"/>
        <end position="807"/>
    </location>
</feature>